<dbReference type="PROSITE" id="PS50879">
    <property type="entry name" value="RNASE_H_1"/>
    <property type="match status" value="1"/>
</dbReference>
<dbReference type="InterPro" id="IPR017067">
    <property type="entry name" value="RNase_H1_euk"/>
</dbReference>
<evidence type="ECO:0000256" key="7">
    <source>
        <dbReference type="ARBA" id="ARBA00022801"/>
    </source>
</evidence>
<keyword evidence="5 9" id="KW-0479">Metal-binding</keyword>
<evidence type="ECO:0000256" key="8">
    <source>
        <dbReference type="ARBA" id="ARBA00022842"/>
    </source>
</evidence>
<sequence length="335" mass="37532">MPFYAVARGHKPGIYKRWSDCQKQVKGYHYARYKKFATLKEAKEFQELGYPKSKVIDRREKLAQEIKTNSVIEIPDNVTEDVTIIYECINVDGRSSPTPQEMKNDLNKLQKDTSKLRSRFDSYLARKPGTDTMLGTQCPPETSFAANSGKRKHDNSIQESDEKTVKKMNTGDCSGYHKTKFSFDSNGFLVVYTDGACNKNGRKGATAGIGVYFGPNHPLNVSKPVRGRATNNTAEIQAATCALELSKALGFKKVAVHTDSLFMIDCMTSWLKNWKKNNWVKKNGDPVKNKNDLIVLDAASEGLAVKWVHVKGHAGHKGNEMADRLAKRGTRLYKA</sequence>
<dbReference type="GO" id="GO:0003676">
    <property type="term" value="F:nucleic acid binding"/>
    <property type="evidence" value="ECO:0007669"/>
    <property type="project" value="UniProtKB-UniRule"/>
</dbReference>
<dbReference type="PIRSF" id="PIRSF036852">
    <property type="entry name" value="Ribonuclease_H1_euk"/>
    <property type="match status" value="1"/>
</dbReference>
<dbReference type="InterPro" id="IPR002156">
    <property type="entry name" value="RNaseH_domain"/>
</dbReference>
<evidence type="ECO:0000256" key="1">
    <source>
        <dbReference type="ARBA" id="ARBA00000077"/>
    </source>
</evidence>
<dbReference type="AlphaFoldDB" id="A0AAW0XNA4"/>
<reference evidence="12 13" key="1">
    <citation type="journal article" date="2024" name="BMC Genomics">
        <title>Genome assembly of redclaw crayfish (Cherax quadricarinatus) provides insights into its immune adaptation and hypoxia tolerance.</title>
        <authorList>
            <person name="Liu Z."/>
            <person name="Zheng J."/>
            <person name="Li H."/>
            <person name="Fang K."/>
            <person name="Wang S."/>
            <person name="He J."/>
            <person name="Zhou D."/>
            <person name="Weng S."/>
            <person name="Chi M."/>
            <person name="Gu Z."/>
            <person name="He J."/>
            <person name="Li F."/>
            <person name="Wang M."/>
        </authorList>
    </citation>
    <scope>NUCLEOTIDE SEQUENCE [LARGE SCALE GENOMIC DNA]</scope>
    <source>
        <strain evidence="12">ZL_2023a</strain>
    </source>
</reference>
<feature type="compositionally biased region" description="Basic and acidic residues" evidence="10">
    <location>
        <begin position="154"/>
        <end position="163"/>
    </location>
</feature>
<dbReference type="InterPro" id="IPR050092">
    <property type="entry name" value="RNase_H"/>
</dbReference>
<organism evidence="12 13">
    <name type="scientific">Cherax quadricarinatus</name>
    <name type="common">Australian red claw crayfish</name>
    <dbReference type="NCBI Taxonomy" id="27406"/>
    <lineage>
        <taxon>Eukaryota</taxon>
        <taxon>Metazoa</taxon>
        <taxon>Ecdysozoa</taxon>
        <taxon>Arthropoda</taxon>
        <taxon>Crustacea</taxon>
        <taxon>Multicrustacea</taxon>
        <taxon>Malacostraca</taxon>
        <taxon>Eumalacostraca</taxon>
        <taxon>Eucarida</taxon>
        <taxon>Decapoda</taxon>
        <taxon>Pleocyemata</taxon>
        <taxon>Astacidea</taxon>
        <taxon>Parastacoidea</taxon>
        <taxon>Parastacidae</taxon>
        <taxon>Cherax</taxon>
    </lineage>
</organism>
<dbReference type="Pfam" id="PF00075">
    <property type="entry name" value="RNase_H"/>
    <property type="match status" value="1"/>
</dbReference>
<dbReference type="InterPro" id="IPR012337">
    <property type="entry name" value="RNaseH-like_sf"/>
</dbReference>
<evidence type="ECO:0000259" key="11">
    <source>
        <dbReference type="PROSITE" id="PS50879"/>
    </source>
</evidence>
<feature type="domain" description="RNase H type-1" evidence="11">
    <location>
        <begin position="185"/>
        <end position="331"/>
    </location>
</feature>
<name>A0AAW0XNA4_CHEQU</name>
<comment type="similarity">
    <text evidence="3 9">Belongs to the RNase H family.</text>
</comment>
<gene>
    <name evidence="12" type="ORF">OTU49_002779</name>
</gene>
<dbReference type="Gene3D" id="3.40.970.10">
    <property type="entry name" value="Ribonuclease H1, N-terminal domain"/>
    <property type="match status" value="1"/>
</dbReference>
<dbReference type="InterPro" id="IPR011320">
    <property type="entry name" value="RNase_H1_N"/>
</dbReference>
<dbReference type="CDD" id="cd09280">
    <property type="entry name" value="RNase_HI_eukaryote_like"/>
    <property type="match status" value="1"/>
</dbReference>
<dbReference type="EC" id="3.1.26.4" evidence="9"/>
<dbReference type="SUPFAM" id="SSF55658">
    <property type="entry name" value="L9 N-domain-like"/>
    <property type="match status" value="1"/>
</dbReference>
<dbReference type="Pfam" id="PF01693">
    <property type="entry name" value="Cauli_VI"/>
    <property type="match status" value="1"/>
</dbReference>
<evidence type="ECO:0000256" key="4">
    <source>
        <dbReference type="ARBA" id="ARBA00022722"/>
    </source>
</evidence>
<feature type="region of interest" description="Disordered" evidence="10">
    <location>
        <begin position="130"/>
        <end position="163"/>
    </location>
</feature>
<keyword evidence="4 9" id="KW-0540">Nuclease</keyword>
<protein>
    <recommendedName>
        <fullName evidence="9">Ribonuclease H1</fullName>
        <shortName evidence="9">RNase H1</shortName>
        <ecNumber evidence="9">3.1.26.4</ecNumber>
    </recommendedName>
</protein>
<dbReference type="PANTHER" id="PTHR10642:SF26">
    <property type="entry name" value="RIBONUCLEASE H1"/>
    <property type="match status" value="1"/>
</dbReference>
<evidence type="ECO:0000256" key="10">
    <source>
        <dbReference type="SAM" id="MobiDB-lite"/>
    </source>
</evidence>
<proteinExistence type="inferred from homology"/>
<dbReference type="GO" id="GO:0043137">
    <property type="term" value="P:DNA replication, removal of RNA primer"/>
    <property type="evidence" value="ECO:0007669"/>
    <property type="project" value="TreeGrafter"/>
</dbReference>
<keyword evidence="8 9" id="KW-0460">Magnesium</keyword>
<comment type="caution">
    <text evidence="12">The sequence shown here is derived from an EMBL/GenBank/DDBJ whole genome shotgun (WGS) entry which is preliminary data.</text>
</comment>
<dbReference type="InterPro" id="IPR009027">
    <property type="entry name" value="Ribosomal_bL9/RNase_H1_N"/>
</dbReference>
<dbReference type="Proteomes" id="UP001445076">
    <property type="component" value="Unassembled WGS sequence"/>
</dbReference>
<keyword evidence="7 9" id="KW-0378">Hydrolase</keyword>
<evidence type="ECO:0000256" key="2">
    <source>
        <dbReference type="ARBA" id="ARBA00001946"/>
    </source>
</evidence>
<comment type="function">
    <text evidence="9">Endonuclease that specifically degrades the RNA of RNA-DNA hybrids.</text>
</comment>
<accession>A0AAW0XNA4</accession>
<evidence type="ECO:0000313" key="13">
    <source>
        <dbReference type="Proteomes" id="UP001445076"/>
    </source>
</evidence>
<evidence type="ECO:0000256" key="5">
    <source>
        <dbReference type="ARBA" id="ARBA00022723"/>
    </source>
</evidence>
<comment type="cofactor">
    <cofactor evidence="2 9">
        <name>Mg(2+)</name>
        <dbReference type="ChEBI" id="CHEBI:18420"/>
    </cofactor>
</comment>
<evidence type="ECO:0000256" key="9">
    <source>
        <dbReference type="PIRNR" id="PIRNR036852"/>
    </source>
</evidence>
<dbReference type="SUPFAM" id="SSF53098">
    <property type="entry name" value="Ribonuclease H-like"/>
    <property type="match status" value="1"/>
</dbReference>
<keyword evidence="6 9" id="KW-0255">Endonuclease</keyword>
<keyword evidence="13" id="KW-1185">Reference proteome</keyword>
<dbReference type="GO" id="GO:0004523">
    <property type="term" value="F:RNA-DNA hybrid ribonuclease activity"/>
    <property type="evidence" value="ECO:0007669"/>
    <property type="project" value="UniProtKB-UniRule"/>
</dbReference>
<dbReference type="FunFam" id="3.30.420.10:FF:000115">
    <property type="entry name" value="Ribonuclease H"/>
    <property type="match status" value="1"/>
</dbReference>
<dbReference type="InterPro" id="IPR037056">
    <property type="entry name" value="RNase_H1_N_sf"/>
</dbReference>
<dbReference type="PANTHER" id="PTHR10642">
    <property type="entry name" value="RIBONUCLEASE H1"/>
    <property type="match status" value="1"/>
</dbReference>
<evidence type="ECO:0000256" key="6">
    <source>
        <dbReference type="ARBA" id="ARBA00022759"/>
    </source>
</evidence>
<evidence type="ECO:0000256" key="3">
    <source>
        <dbReference type="ARBA" id="ARBA00005300"/>
    </source>
</evidence>
<dbReference type="GO" id="GO:0000287">
    <property type="term" value="F:magnesium ion binding"/>
    <property type="evidence" value="ECO:0007669"/>
    <property type="project" value="UniProtKB-UniRule"/>
</dbReference>
<dbReference type="Gene3D" id="3.30.420.10">
    <property type="entry name" value="Ribonuclease H-like superfamily/Ribonuclease H"/>
    <property type="match status" value="1"/>
</dbReference>
<dbReference type="FunFam" id="3.40.970.10:FF:000001">
    <property type="entry name" value="Ribonuclease H1"/>
    <property type="match status" value="1"/>
</dbReference>
<comment type="catalytic activity">
    <reaction evidence="1 9">
        <text>Endonucleolytic cleavage to 5'-phosphomonoester.</text>
        <dbReference type="EC" id="3.1.26.4"/>
    </reaction>
</comment>
<evidence type="ECO:0000313" key="12">
    <source>
        <dbReference type="EMBL" id="KAK8740922.1"/>
    </source>
</evidence>
<dbReference type="InterPro" id="IPR036397">
    <property type="entry name" value="RNaseH_sf"/>
</dbReference>
<dbReference type="EMBL" id="JARKIK010000032">
    <property type="protein sequence ID" value="KAK8740922.1"/>
    <property type="molecule type" value="Genomic_DNA"/>
</dbReference>